<evidence type="ECO:0000256" key="2">
    <source>
        <dbReference type="ARBA" id="ARBA00009539"/>
    </source>
</evidence>
<gene>
    <name evidence="11" type="ORF">JHL22_10505</name>
</gene>
<dbReference type="Proteomes" id="UP000635316">
    <property type="component" value="Unassembled WGS sequence"/>
</dbReference>
<evidence type="ECO:0000256" key="6">
    <source>
        <dbReference type="ARBA" id="ARBA00023002"/>
    </source>
</evidence>
<reference evidence="11 12" key="1">
    <citation type="submission" date="2020-12" db="EMBL/GenBank/DDBJ databases">
        <authorList>
            <person name="Lu T."/>
            <person name="Wang Q."/>
            <person name="Han X."/>
        </authorList>
    </citation>
    <scope>NUCLEOTIDE SEQUENCE [LARGE SCALE GENOMIC DNA]</scope>
    <source>
        <strain evidence="11 12">WQ 585</strain>
    </source>
</reference>
<dbReference type="InterPro" id="IPR001796">
    <property type="entry name" value="DHFR_dom"/>
</dbReference>
<evidence type="ECO:0000256" key="5">
    <source>
        <dbReference type="ARBA" id="ARBA00022857"/>
    </source>
</evidence>
<dbReference type="EC" id="1.5.1.3" evidence="3 8"/>
<comment type="function">
    <text evidence="7 8">Key enzyme in folate metabolism. Catalyzes an essential reaction for de novo glycine and purine synthesis, and for DNA precursor synthesis.</text>
</comment>
<dbReference type="Pfam" id="PF00186">
    <property type="entry name" value="DHFR_1"/>
    <property type="match status" value="1"/>
</dbReference>
<dbReference type="PROSITE" id="PS00075">
    <property type="entry name" value="DHFR_1"/>
    <property type="match status" value="1"/>
</dbReference>
<feature type="domain" description="DHFR" evidence="10">
    <location>
        <begin position="3"/>
        <end position="161"/>
    </location>
</feature>
<dbReference type="InterPro" id="IPR012259">
    <property type="entry name" value="DHFR"/>
</dbReference>
<dbReference type="PANTHER" id="PTHR48069:SF3">
    <property type="entry name" value="DIHYDROFOLATE REDUCTASE"/>
    <property type="match status" value="1"/>
</dbReference>
<sequence>MTSLNLIVAYTDNLVIGKDNTMPWHIPGDLANFKKTTLGSPIIMGRKTWESLGRPLPGRRNIVITRNQDYQATGAECVPTLEEAIKAATIDGKENIFIIGGEQIFRLCLDQCDKVYATEIHANIDGDTYFPALDKTRWKETSRQTQPEENGLTYDFVIYEKA</sequence>
<dbReference type="RefSeq" id="WP_200237000.1">
    <property type="nucleotide sequence ID" value="NZ_JAENGP010000011.1"/>
</dbReference>
<dbReference type="PANTHER" id="PTHR48069">
    <property type="entry name" value="DIHYDROFOLATE REDUCTASE"/>
    <property type="match status" value="1"/>
</dbReference>
<dbReference type="PIRSF" id="PIRSF000194">
    <property type="entry name" value="DHFR"/>
    <property type="match status" value="1"/>
</dbReference>
<evidence type="ECO:0000313" key="11">
    <source>
        <dbReference type="EMBL" id="MBK1781650.1"/>
    </source>
</evidence>
<comment type="similarity">
    <text evidence="2 8 9">Belongs to the dihydrofolate reductase family.</text>
</comment>
<dbReference type="PROSITE" id="PS51330">
    <property type="entry name" value="DHFR_2"/>
    <property type="match status" value="1"/>
</dbReference>
<dbReference type="InterPro" id="IPR017925">
    <property type="entry name" value="DHFR_CS"/>
</dbReference>
<dbReference type="EMBL" id="JAENGP010000011">
    <property type="protein sequence ID" value="MBK1781650.1"/>
    <property type="molecule type" value="Genomic_DNA"/>
</dbReference>
<keyword evidence="6 8" id="KW-0560">Oxidoreductase</keyword>
<comment type="catalytic activity">
    <reaction evidence="8">
        <text>(6S)-5,6,7,8-tetrahydrofolate + NADP(+) = 7,8-dihydrofolate + NADPH + H(+)</text>
        <dbReference type="Rhea" id="RHEA:15009"/>
        <dbReference type="ChEBI" id="CHEBI:15378"/>
        <dbReference type="ChEBI" id="CHEBI:57451"/>
        <dbReference type="ChEBI" id="CHEBI:57453"/>
        <dbReference type="ChEBI" id="CHEBI:57783"/>
        <dbReference type="ChEBI" id="CHEBI:58349"/>
        <dbReference type="EC" id="1.5.1.3"/>
    </reaction>
</comment>
<evidence type="ECO:0000256" key="3">
    <source>
        <dbReference type="ARBA" id="ARBA00012856"/>
    </source>
</evidence>
<proteinExistence type="inferred from homology"/>
<dbReference type="PRINTS" id="PR00070">
    <property type="entry name" value="DHFR"/>
</dbReference>
<dbReference type="Gene3D" id="3.40.430.10">
    <property type="entry name" value="Dihydrofolate Reductase, subunit A"/>
    <property type="match status" value="1"/>
</dbReference>
<evidence type="ECO:0000256" key="9">
    <source>
        <dbReference type="RuleBase" id="RU004474"/>
    </source>
</evidence>
<evidence type="ECO:0000256" key="7">
    <source>
        <dbReference type="ARBA" id="ARBA00025067"/>
    </source>
</evidence>
<evidence type="ECO:0000256" key="4">
    <source>
        <dbReference type="ARBA" id="ARBA00022563"/>
    </source>
</evidence>
<evidence type="ECO:0000259" key="10">
    <source>
        <dbReference type="PROSITE" id="PS51330"/>
    </source>
</evidence>
<keyword evidence="5 8" id="KW-0521">NADP</keyword>
<dbReference type="InterPro" id="IPR024072">
    <property type="entry name" value="DHFR-like_dom_sf"/>
</dbReference>
<comment type="pathway">
    <text evidence="1 8">Cofactor biosynthesis; tetrahydrofolate biosynthesis; 5,6,7,8-tetrahydrofolate from 7,8-dihydrofolate: step 1/1.</text>
</comment>
<protein>
    <recommendedName>
        <fullName evidence="3 8">Dihydrofolate reductase</fullName>
        <ecNumber evidence="3 8">1.5.1.3</ecNumber>
    </recommendedName>
</protein>
<organism evidence="11 12">
    <name type="scientific">Advenella mandrilli</name>
    <dbReference type="NCBI Taxonomy" id="2800330"/>
    <lineage>
        <taxon>Bacteria</taxon>
        <taxon>Pseudomonadati</taxon>
        <taxon>Pseudomonadota</taxon>
        <taxon>Betaproteobacteria</taxon>
        <taxon>Burkholderiales</taxon>
        <taxon>Alcaligenaceae</taxon>
    </lineage>
</organism>
<keyword evidence="12" id="KW-1185">Reference proteome</keyword>
<comment type="caution">
    <text evidence="11">The sequence shown here is derived from an EMBL/GenBank/DDBJ whole genome shotgun (WGS) entry which is preliminary data.</text>
</comment>
<name>A0ABS1EFR3_9BURK</name>
<dbReference type="CDD" id="cd00209">
    <property type="entry name" value="DHFR"/>
    <property type="match status" value="1"/>
</dbReference>
<evidence type="ECO:0000256" key="8">
    <source>
        <dbReference type="PIRNR" id="PIRNR000194"/>
    </source>
</evidence>
<keyword evidence="4 8" id="KW-0554">One-carbon metabolism</keyword>
<accession>A0ABS1EFR3</accession>
<dbReference type="SUPFAM" id="SSF53597">
    <property type="entry name" value="Dihydrofolate reductase-like"/>
    <property type="match status" value="1"/>
</dbReference>
<evidence type="ECO:0000313" key="12">
    <source>
        <dbReference type="Proteomes" id="UP000635316"/>
    </source>
</evidence>
<evidence type="ECO:0000256" key="1">
    <source>
        <dbReference type="ARBA" id="ARBA00004903"/>
    </source>
</evidence>